<proteinExistence type="predicted"/>
<dbReference type="Proteomes" id="UP000092884">
    <property type="component" value="Chromosome"/>
</dbReference>
<organism evidence="2 3">
    <name type="scientific">Helicobacter enhydrae</name>
    <dbReference type="NCBI Taxonomy" id="222136"/>
    <lineage>
        <taxon>Bacteria</taxon>
        <taxon>Pseudomonadati</taxon>
        <taxon>Campylobacterota</taxon>
        <taxon>Epsilonproteobacteria</taxon>
        <taxon>Campylobacterales</taxon>
        <taxon>Helicobacteraceae</taxon>
        <taxon>Helicobacter</taxon>
    </lineage>
</organism>
<dbReference type="GO" id="GO:0004668">
    <property type="term" value="F:protein-arginine deiminase activity"/>
    <property type="evidence" value="ECO:0007669"/>
    <property type="project" value="InterPro"/>
</dbReference>
<name>A0A1B1U789_9HELI</name>
<dbReference type="AlphaFoldDB" id="A0A1B1U789"/>
<dbReference type="OrthoDB" id="7871381at2"/>
<dbReference type="PANTHER" id="PTHR31377:SF0">
    <property type="entry name" value="AGMATINE DEIMINASE-RELATED"/>
    <property type="match status" value="1"/>
</dbReference>
<evidence type="ECO:0000256" key="1">
    <source>
        <dbReference type="ARBA" id="ARBA00022801"/>
    </source>
</evidence>
<dbReference type="KEGG" id="het:BBW65_07190"/>
<dbReference type="SUPFAM" id="SSF55909">
    <property type="entry name" value="Pentein"/>
    <property type="match status" value="1"/>
</dbReference>
<sequence length="257" mass="29786">MLAFANLLPQKHPKFWSRLDGVLRECKVDFALIDDCKDIWVRDFMPIKLESGTFVSYRYEPNYLAKYPELRTQREKLPNHLDLILDGGNFVHCGKRVLMCEKILSENRPLSKNQIVAKIKEIMQIEEVIFLPKVPYDRYGHSDGMARWIEPNHLLVNDFTLENTAFQSKLQNALEGIQSTFLHYPKTFWEKYKWGAYVNFVAINNLILLPVYGIAEDKVIQEQFEKIFADKDIIPIVSCEIIKSGGALHCISTEVAC</sequence>
<dbReference type="GO" id="GO:0009446">
    <property type="term" value="P:putrescine biosynthetic process"/>
    <property type="evidence" value="ECO:0007669"/>
    <property type="project" value="InterPro"/>
</dbReference>
<gene>
    <name evidence="2" type="ORF">BBW65_07190</name>
</gene>
<keyword evidence="1" id="KW-0378">Hydrolase</keyword>
<dbReference type="PANTHER" id="PTHR31377">
    <property type="entry name" value="AGMATINE DEIMINASE-RELATED"/>
    <property type="match status" value="1"/>
</dbReference>
<dbReference type="EMBL" id="CP016503">
    <property type="protein sequence ID" value="ANV98591.1"/>
    <property type="molecule type" value="Genomic_DNA"/>
</dbReference>
<reference evidence="3" key="1">
    <citation type="submission" date="2016-07" db="EMBL/GenBank/DDBJ databases">
        <authorList>
            <person name="Florea S."/>
            <person name="Webb J.S."/>
            <person name="Jaromczyk J."/>
            <person name="Schardl C.L."/>
        </authorList>
    </citation>
    <scope>NUCLEOTIDE SEQUENCE [LARGE SCALE GENOMIC DNA]</scope>
    <source>
        <strain evidence="3">MIT 01-6242</strain>
    </source>
</reference>
<dbReference type="Gene3D" id="3.75.10.10">
    <property type="entry name" value="L-arginine/glycine Amidinotransferase, Chain A"/>
    <property type="match status" value="1"/>
</dbReference>
<protein>
    <recommendedName>
        <fullName evidence="4">Agmatine deiminase</fullName>
    </recommendedName>
</protein>
<evidence type="ECO:0000313" key="3">
    <source>
        <dbReference type="Proteomes" id="UP000092884"/>
    </source>
</evidence>
<dbReference type="STRING" id="222136.BBW65_07190"/>
<dbReference type="InterPro" id="IPR007466">
    <property type="entry name" value="Peptidyl-Arg-deiminase_porph"/>
</dbReference>
<keyword evidence="3" id="KW-1185">Reference proteome</keyword>
<accession>A0A1B1U789</accession>
<dbReference type="RefSeq" id="WP_066341484.1">
    <property type="nucleotide sequence ID" value="NZ_CP016503.1"/>
</dbReference>
<dbReference type="Pfam" id="PF04371">
    <property type="entry name" value="PAD_porph"/>
    <property type="match status" value="1"/>
</dbReference>
<dbReference type="GO" id="GO:0047632">
    <property type="term" value="F:agmatine deiminase activity"/>
    <property type="evidence" value="ECO:0007669"/>
    <property type="project" value="TreeGrafter"/>
</dbReference>
<evidence type="ECO:0000313" key="2">
    <source>
        <dbReference type="EMBL" id="ANV98591.1"/>
    </source>
</evidence>
<evidence type="ECO:0008006" key="4">
    <source>
        <dbReference type="Google" id="ProtNLM"/>
    </source>
</evidence>